<name>A0A4Y8KMG3_9MICO</name>
<sequence length="146" mass="15250">METLFSILHVVAGVFIVGPMAILPMTGMRAIRAREAGQVQTLAKSVSVFTLLSLVVVLFGFALLGTSDHNSFSTTWVWLSTVFYAVALGLNLFLVVPALRSAAENVTTAAGSAATGKVAGYARIAAGSGIVSLLLVAVVVLMVWRP</sequence>
<dbReference type="AlphaFoldDB" id="A0A4Y8KMG3"/>
<comment type="caution">
    <text evidence="1">The sequence shown here is derived from an EMBL/GenBank/DDBJ whole genome shotgun (WGS) entry which is preliminary data.</text>
</comment>
<proteinExistence type="predicted"/>
<dbReference type="RefSeq" id="WP_134174635.1">
    <property type="nucleotide sequence ID" value="NZ_SODI01000001.1"/>
</dbReference>
<dbReference type="OrthoDB" id="5190563at2"/>
<evidence type="ECO:0000313" key="1">
    <source>
        <dbReference type="EMBL" id="TFD78867.1"/>
    </source>
</evidence>
<dbReference type="Pfam" id="PF10027">
    <property type="entry name" value="DUF2269"/>
    <property type="match status" value="1"/>
</dbReference>
<organism evidence="1 2">
    <name type="scientific">Cryobacterium psychrophilum</name>
    <dbReference type="NCBI Taxonomy" id="41988"/>
    <lineage>
        <taxon>Bacteria</taxon>
        <taxon>Bacillati</taxon>
        <taxon>Actinomycetota</taxon>
        <taxon>Actinomycetes</taxon>
        <taxon>Micrococcales</taxon>
        <taxon>Microbacteriaceae</taxon>
        <taxon>Cryobacterium</taxon>
    </lineage>
</organism>
<keyword evidence="2" id="KW-1185">Reference proteome</keyword>
<accession>A0A4Y8KMG3</accession>
<protein>
    <submittedName>
        <fullName evidence="1">DUF2269 family protein</fullName>
    </submittedName>
</protein>
<dbReference type="InterPro" id="IPR018729">
    <property type="entry name" value="DUF2269_transmembrane"/>
</dbReference>
<dbReference type="Proteomes" id="UP000298218">
    <property type="component" value="Unassembled WGS sequence"/>
</dbReference>
<gene>
    <name evidence="1" type="ORF">E3T53_08755</name>
</gene>
<evidence type="ECO:0000313" key="2">
    <source>
        <dbReference type="Proteomes" id="UP000298218"/>
    </source>
</evidence>
<dbReference type="EMBL" id="SOHQ01000027">
    <property type="protein sequence ID" value="TFD78867.1"/>
    <property type="molecule type" value="Genomic_DNA"/>
</dbReference>
<reference evidence="1 2" key="1">
    <citation type="submission" date="2019-03" db="EMBL/GenBank/DDBJ databases">
        <title>Genomics of glacier-inhabiting Cryobacterium strains.</title>
        <authorList>
            <person name="Liu Q."/>
            <person name="Xin Y.-H."/>
        </authorList>
    </citation>
    <scope>NUCLEOTIDE SEQUENCE [LARGE SCALE GENOMIC DNA]</scope>
    <source>
        <strain evidence="1 2">CGMCC 1.4292</strain>
    </source>
</reference>